<proteinExistence type="predicted"/>
<organism evidence="1 2">
    <name type="scientific">Candidatus Desulfosporosinus infrequens</name>
    <dbReference type="NCBI Taxonomy" id="2043169"/>
    <lineage>
        <taxon>Bacteria</taxon>
        <taxon>Bacillati</taxon>
        <taxon>Bacillota</taxon>
        <taxon>Clostridia</taxon>
        <taxon>Eubacteriales</taxon>
        <taxon>Desulfitobacteriaceae</taxon>
        <taxon>Desulfosporosinus</taxon>
    </lineage>
</organism>
<dbReference type="Pfam" id="PF06289">
    <property type="entry name" value="FlbD"/>
    <property type="match status" value="1"/>
</dbReference>
<evidence type="ECO:0000313" key="1">
    <source>
        <dbReference type="EMBL" id="SPF50989.1"/>
    </source>
</evidence>
<dbReference type="Proteomes" id="UP000238916">
    <property type="component" value="Unassembled WGS sequence"/>
</dbReference>
<accession>A0A2U3LGR1</accession>
<reference evidence="2" key="1">
    <citation type="submission" date="2018-02" db="EMBL/GenBank/DDBJ databases">
        <authorList>
            <person name="Hausmann B."/>
        </authorList>
    </citation>
    <scope>NUCLEOTIDE SEQUENCE [LARGE SCALE GENOMIC DNA]</scope>
    <source>
        <strain evidence="2">Peat soil MAG SbF1</strain>
    </source>
</reference>
<evidence type="ECO:0008006" key="3">
    <source>
        <dbReference type="Google" id="ProtNLM"/>
    </source>
</evidence>
<dbReference type="PANTHER" id="PTHR39185:SF1">
    <property type="entry name" value="SWARMING MOTILITY PROTEIN SWRD"/>
    <property type="match status" value="1"/>
</dbReference>
<evidence type="ECO:0000313" key="2">
    <source>
        <dbReference type="Proteomes" id="UP000238916"/>
    </source>
</evidence>
<sequence length="66" mass="7583">MIYVTRLNGKSFALNPDLIEMMEETPDTVITLTGGNKFVVSEPVDVLIERVAEFHRRCRQICKVEE</sequence>
<gene>
    <name evidence="1" type="ORF">SBF1_4930002</name>
</gene>
<dbReference type="EMBL" id="OMOF01000438">
    <property type="protein sequence ID" value="SPF50989.1"/>
    <property type="molecule type" value="Genomic_DNA"/>
</dbReference>
<dbReference type="InterPro" id="IPR009384">
    <property type="entry name" value="SwrD-like"/>
</dbReference>
<dbReference type="PANTHER" id="PTHR39185">
    <property type="entry name" value="SWARMING MOTILITY PROTEIN SWRD"/>
    <property type="match status" value="1"/>
</dbReference>
<dbReference type="AlphaFoldDB" id="A0A2U3LGR1"/>
<dbReference type="OrthoDB" id="9799862at2"/>
<protein>
    <recommendedName>
        <fullName evidence="3">Flagellar protein FlbD</fullName>
    </recommendedName>
</protein>
<name>A0A2U3LGR1_9FIRM</name>